<dbReference type="InterPro" id="IPR017907">
    <property type="entry name" value="Znf_RING_CS"/>
</dbReference>
<organism evidence="8 9">
    <name type="scientific">Mytilus galloprovincialis</name>
    <name type="common">Mediterranean mussel</name>
    <dbReference type="NCBI Taxonomy" id="29158"/>
    <lineage>
        <taxon>Eukaryota</taxon>
        <taxon>Metazoa</taxon>
        <taxon>Spiralia</taxon>
        <taxon>Lophotrochozoa</taxon>
        <taxon>Mollusca</taxon>
        <taxon>Bivalvia</taxon>
        <taxon>Autobranchia</taxon>
        <taxon>Pteriomorphia</taxon>
        <taxon>Mytilida</taxon>
        <taxon>Mytiloidea</taxon>
        <taxon>Mytilidae</taxon>
        <taxon>Mytilinae</taxon>
        <taxon>Mytilus</taxon>
    </lineage>
</organism>
<dbReference type="PROSITE" id="PS50089">
    <property type="entry name" value="ZF_RING_2"/>
    <property type="match status" value="1"/>
</dbReference>
<dbReference type="InterPro" id="IPR000315">
    <property type="entry name" value="Znf_B-box"/>
</dbReference>
<keyword evidence="3 5" id="KW-0863">Zinc-finger</keyword>
<feature type="domain" description="RING-type" evidence="6">
    <location>
        <begin position="17"/>
        <end position="64"/>
    </location>
</feature>
<dbReference type="InterPro" id="IPR027370">
    <property type="entry name" value="Znf-RING_euk"/>
</dbReference>
<gene>
    <name evidence="8" type="ORF">MGAL_10B087521</name>
</gene>
<evidence type="ECO:0008006" key="10">
    <source>
        <dbReference type="Google" id="ProtNLM"/>
    </source>
</evidence>
<dbReference type="GO" id="GO:0008270">
    <property type="term" value="F:zinc ion binding"/>
    <property type="evidence" value="ECO:0007669"/>
    <property type="project" value="UniProtKB-KW"/>
</dbReference>
<dbReference type="InterPro" id="IPR010620">
    <property type="entry name" value="SBBP_repeat"/>
</dbReference>
<reference evidence="8" key="1">
    <citation type="submission" date="2018-11" db="EMBL/GenBank/DDBJ databases">
        <authorList>
            <person name="Alioto T."/>
            <person name="Alioto T."/>
        </authorList>
    </citation>
    <scope>NUCLEOTIDE SEQUENCE</scope>
</reference>
<name>A0A8B6DYK5_MYTGA</name>
<feature type="domain" description="B box-type" evidence="7">
    <location>
        <begin position="100"/>
        <end position="150"/>
    </location>
</feature>
<dbReference type="Gene3D" id="2.120.10.30">
    <property type="entry name" value="TolB, C-terminal domain"/>
    <property type="match status" value="1"/>
</dbReference>
<dbReference type="EMBL" id="UYJE01004160">
    <property type="protein sequence ID" value="VDI25500.1"/>
    <property type="molecule type" value="Genomic_DNA"/>
</dbReference>
<evidence type="ECO:0000256" key="4">
    <source>
        <dbReference type="ARBA" id="ARBA00022833"/>
    </source>
</evidence>
<dbReference type="Gene3D" id="3.30.40.10">
    <property type="entry name" value="Zinc/RING finger domain, C3HC4 (zinc finger)"/>
    <property type="match status" value="1"/>
</dbReference>
<dbReference type="InterPro" id="IPR001841">
    <property type="entry name" value="Znf_RING"/>
</dbReference>
<dbReference type="GO" id="GO:0005654">
    <property type="term" value="C:nucleoplasm"/>
    <property type="evidence" value="ECO:0007669"/>
    <property type="project" value="TreeGrafter"/>
</dbReference>
<sequence length="645" mass="72668">MATPTKDMNHFDDLLTCTICLETFKVPKYLPCLHTFCESCIQTYIVSSMEKEKESEGFKCPVCRKLISYSKTAGKPETWAFSLPMNHFVMSMLDKRSIQRSEKLCNSCQFNNKTKKAISWCTSCEEAFCEQCDECHKSFKVTAKHRLISINEIQSGNSDLKISEVLSCEEHPEKIVEVYCADHSKPCCTLCATLLHRKCENVISIENAAKGIKQSNLTTTLVKKLDERNKELNEIIENRKDSMTKFETTTENIMQEVSILKRVVLDHLDKLDEEIKVEVSSSKKRVVMKFTDEVNTLSSYKSTSANWQSVLNGSIKQGSDQQCLMEVNRIGPKMTTFEKEIEEDMKKMKNMTVKFVPSELIKKFKTSVESFGCLNIVEEEFSSALADGGHMKTVNFRSGDIKILQRINAAEKGQTSVIFIAKYLVIASQDKSNIAKYSLDGNVLDALAVERYPLDITQVDGTQIAISINNRSKILFVDIVEMKLLRALDLSGIPVYGLCYVEGNTFILPYSSTLTWVNSSGTKLKQKTTAGSSFYVSTSDMKDFIYGDGENSVSRAVGDTIKFTYTNQHLSSPRGIGIDFDGNIYIAGYCSKNIHQISNDGKLIRIIPIETFGLQYPWTIRFDPNSNKFVVTCSTSGKVVLCEIY</sequence>
<evidence type="ECO:0000256" key="1">
    <source>
        <dbReference type="ARBA" id="ARBA00022553"/>
    </source>
</evidence>
<evidence type="ECO:0000256" key="3">
    <source>
        <dbReference type="ARBA" id="ARBA00022771"/>
    </source>
</evidence>
<dbReference type="InterPro" id="IPR011042">
    <property type="entry name" value="6-blade_b-propeller_TolB-like"/>
</dbReference>
<dbReference type="SUPFAM" id="SSF57850">
    <property type="entry name" value="RING/U-box"/>
    <property type="match status" value="1"/>
</dbReference>
<dbReference type="SUPFAM" id="SSF101898">
    <property type="entry name" value="NHL repeat"/>
    <property type="match status" value="1"/>
</dbReference>
<evidence type="ECO:0000313" key="8">
    <source>
        <dbReference type="EMBL" id="VDI25500.1"/>
    </source>
</evidence>
<keyword evidence="9" id="KW-1185">Reference proteome</keyword>
<dbReference type="Pfam" id="PF13445">
    <property type="entry name" value="zf-RING_UBOX"/>
    <property type="match status" value="1"/>
</dbReference>
<dbReference type="Proteomes" id="UP000596742">
    <property type="component" value="Unassembled WGS sequence"/>
</dbReference>
<protein>
    <recommendedName>
        <fullName evidence="10">TRIM56</fullName>
    </recommendedName>
</protein>
<dbReference type="PROSITE" id="PS00518">
    <property type="entry name" value="ZF_RING_1"/>
    <property type="match status" value="1"/>
</dbReference>
<dbReference type="Pfam" id="PF06739">
    <property type="entry name" value="SBBP"/>
    <property type="match status" value="1"/>
</dbReference>
<dbReference type="SUPFAM" id="SSF57845">
    <property type="entry name" value="B-box zinc-binding domain"/>
    <property type="match status" value="1"/>
</dbReference>
<keyword evidence="2" id="KW-0479">Metal-binding</keyword>
<evidence type="ECO:0000259" key="7">
    <source>
        <dbReference type="PROSITE" id="PS50119"/>
    </source>
</evidence>
<evidence type="ECO:0000256" key="2">
    <source>
        <dbReference type="ARBA" id="ARBA00022723"/>
    </source>
</evidence>
<keyword evidence="1" id="KW-0597">Phosphoprotein</keyword>
<dbReference type="OrthoDB" id="6082856at2759"/>
<evidence type="ECO:0000313" key="9">
    <source>
        <dbReference type="Proteomes" id="UP000596742"/>
    </source>
</evidence>
<proteinExistence type="predicted"/>
<dbReference type="PROSITE" id="PS50119">
    <property type="entry name" value="ZF_BBOX"/>
    <property type="match status" value="1"/>
</dbReference>
<dbReference type="InterPro" id="IPR013083">
    <property type="entry name" value="Znf_RING/FYVE/PHD"/>
</dbReference>
<dbReference type="InterPro" id="IPR047153">
    <property type="entry name" value="TRIM45/56/19-like"/>
</dbReference>
<dbReference type="SMART" id="SM00184">
    <property type="entry name" value="RING"/>
    <property type="match status" value="1"/>
</dbReference>
<dbReference type="PANTHER" id="PTHR25462">
    <property type="entry name" value="BONUS, ISOFORM C-RELATED"/>
    <property type="match status" value="1"/>
</dbReference>
<keyword evidence="4" id="KW-0862">Zinc</keyword>
<evidence type="ECO:0000259" key="6">
    <source>
        <dbReference type="PROSITE" id="PS50089"/>
    </source>
</evidence>
<evidence type="ECO:0000256" key="5">
    <source>
        <dbReference type="PROSITE-ProRule" id="PRU00024"/>
    </source>
</evidence>
<dbReference type="Gene3D" id="3.30.160.60">
    <property type="entry name" value="Classic Zinc Finger"/>
    <property type="match status" value="1"/>
</dbReference>
<accession>A0A8B6DYK5</accession>
<dbReference type="AlphaFoldDB" id="A0A8B6DYK5"/>
<comment type="caution">
    <text evidence="8">The sequence shown here is derived from an EMBL/GenBank/DDBJ whole genome shotgun (WGS) entry which is preliminary data.</text>
</comment>
<dbReference type="PANTHER" id="PTHR25462:SF305">
    <property type="entry name" value="RING-TYPE DOMAIN-CONTAINING PROTEIN"/>
    <property type="match status" value="1"/>
</dbReference>
<dbReference type="GO" id="GO:0061630">
    <property type="term" value="F:ubiquitin protein ligase activity"/>
    <property type="evidence" value="ECO:0007669"/>
    <property type="project" value="TreeGrafter"/>
</dbReference>
<dbReference type="CDD" id="cd19757">
    <property type="entry name" value="Bbox1"/>
    <property type="match status" value="1"/>
</dbReference>